<evidence type="ECO:0000256" key="1">
    <source>
        <dbReference type="SAM" id="Phobius"/>
    </source>
</evidence>
<dbReference type="EMBL" id="CVTF01000026">
    <property type="protein sequence ID" value="CRY98825.1"/>
    <property type="molecule type" value="Genomic_DNA"/>
</dbReference>
<dbReference type="Proteomes" id="UP000182715">
    <property type="component" value="Unassembled WGS sequence"/>
</dbReference>
<keyword evidence="1" id="KW-1133">Transmembrane helix</keyword>
<sequence length="55" mass="6895">MKFCKPFFEIILSVFILFLILNRIFIILILLFFPFQRFCMIRQFLPCRQRKKILH</sequence>
<organism evidence="2 3">
    <name type="scientific">Neisseria meningitidis serogroup B</name>
    <dbReference type="NCBI Taxonomy" id="491"/>
    <lineage>
        <taxon>Bacteria</taxon>
        <taxon>Pseudomonadati</taxon>
        <taxon>Pseudomonadota</taxon>
        <taxon>Betaproteobacteria</taxon>
        <taxon>Neisseriales</taxon>
        <taxon>Neisseriaceae</taxon>
        <taxon>Neisseria</taxon>
    </lineage>
</organism>
<dbReference type="AlphaFoldDB" id="A0A0H5QC45"/>
<protein>
    <submittedName>
        <fullName evidence="2">Uncharacterized protein</fullName>
    </submittedName>
</protein>
<keyword evidence="1" id="KW-0812">Transmembrane</keyword>
<name>A0A0H5QC45_NEIMI</name>
<evidence type="ECO:0000313" key="3">
    <source>
        <dbReference type="Proteomes" id="UP000182715"/>
    </source>
</evidence>
<proteinExistence type="predicted"/>
<keyword evidence="1" id="KW-0472">Membrane</keyword>
<accession>A0A0H5QC45</accession>
<reference evidence="2 3" key="1">
    <citation type="submission" date="2014-11" db="EMBL/GenBank/DDBJ databases">
        <authorList>
            <person name="Diene M.Seydina."/>
        </authorList>
    </citation>
    <scope>NUCLEOTIDE SEQUENCE [LARGE SCALE GENOMIC DNA]</scope>
    <source>
        <strain evidence="2 3">Neisseria meningitidis CHUV</strain>
    </source>
</reference>
<evidence type="ECO:0000313" key="2">
    <source>
        <dbReference type="EMBL" id="CRY98825.1"/>
    </source>
</evidence>
<feature type="transmembrane region" description="Helical" evidence="1">
    <location>
        <begin position="6"/>
        <end position="33"/>
    </location>
</feature>